<protein>
    <submittedName>
        <fullName evidence="1">Zinc-finger-containing protein</fullName>
    </submittedName>
</protein>
<reference evidence="1 2" key="1">
    <citation type="submission" date="2024-06" db="EMBL/GenBank/DDBJ databases">
        <title>Construction of an artificial bacterial consortium using nitrogen cycle bacteria from Cuatro Cienegas Basin and a mangrove forest.</title>
        <authorList>
            <person name="Aguilera-Najera D."/>
            <person name="Marquez-Cianci L."/>
            <person name="Martinez-Perez E."/>
            <person name="Rosas-Barrera M."/>
            <person name="Rodriguez-Cruz U.E."/>
            <person name="Tapia-Lopez R."/>
            <person name="Eguiarte L.E."/>
            <person name="Souza-Saldivar V."/>
        </authorList>
    </citation>
    <scope>NUCLEOTIDE SEQUENCE [LARGE SCALE GENOMIC DNA]</scope>
    <source>
        <strain evidence="1 2">S14-15</strain>
    </source>
</reference>
<proteinExistence type="predicted"/>
<dbReference type="RefSeq" id="WP_350386394.1">
    <property type="nucleotide sequence ID" value="NZ_JBEOME010000009.1"/>
</dbReference>
<dbReference type="InterPro" id="IPR021686">
    <property type="entry name" value="DUF3268"/>
</dbReference>
<keyword evidence="1" id="KW-0862">Zinc</keyword>
<comment type="caution">
    <text evidence="1">The sequence shown here is derived from an EMBL/GenBank/DDBJ whole genome shotgun (WGS) entry which is preliminary data.</text>
</comment>
<accession>A0ABV1S7T8</accession>
<dbReference type="EMBL" id="JBEOME010000009">
    <property type="protein sequence ID" value="MER3122622.1"/>
    <property type="molecule type" value="Genomic_DNA"/>
</dbReference>
<keyword evidence="1" id="KW-0479">Metal-binding</keyword>
<dbReference type="GO" id="GO:0008270">
    <property type="term" value="F:zinc ion binding"/>
    <property type="evidence" value="ECO:0007669"/>
    <property type="project" value="UniProtKB-KW"/>
</dbReference>
<organism evidence="1 2">
    <name type="scientific">Bacillus altitudinis</name>
    <dbReference type="NCBI Taxonomy" id="293387"/>
    <lineage>
        <taxon>Bacteria</taxon>
        <taxon>Bacillati</taxon>
        <taxon>Bacillota</taxon>
        <taxon>Bacilli</taxon>
        <taxon>Bacillales</taxon>
        <taxon>Bacillaceae</taxon>
        <taxon>Bacillus</taxon>
    </lineage>
</organism>
<evidence type="ECO:0000313" key="2">
    <source>
        <dbReference type="Proteomes" id="UP001467674"/>
    </source>
</evidence>
<evidence type="ECO:0000313" key="1">
    <source>
        <dbReference type="EMBL" id="MER3122622.1"/>
    </source>
</evidence>
<keyword evidence="1" id="KW-0863">Zinc-finger</keyword>
<dbReference type="Proteomes" id="UP001467674">
    <property type="component" value="Unassembled WGS sequence"/>
</dbReference>
<dbReference type="Pfam" id="PF11672">
    <property type="entry name" value="DUF3268"/>
    <property type="match status" value="1"/>
</dbReference>
<name>A0ABV1S7T8_BACAB</name>
<keyword evidence="2" id="KW-1185">Reference proteome</keyword>
<gene>
    <name evidence="1" type="ORF">ABQG71_15635</name>
</gene>
<sequence length="122" mass="13944">MNCPYCHRQEQFLTSLAYYGRDYGTNVYACIPCGASVGTHRRSKRPLGTLANAELKGLRMKAHELFDPLWKNNVMSRKAAYSFLRKIMGLSKEQAHIGMFNKRQCLELIGILSDMKAQKERA</sequence>